<name>A0ACC2F8A5_DALPE</name>
<dbReference type="EMBL" id="CM055759">
    <property type="protein sequence ID" value="KAJ7987581.1"/>
    <property type="molecule type" value="Genomic_DNA"/>
</dbReference>
<proteinExistence type="predicted"/>
<comment type="caution">
    <text evidence="1">The sequence shown here is derived from an EMBL/GenBank/DDBJ whole genome shotgun (WGS) entry which is preliminary data.</text>
</comment>
<dbReference type="Proteomes" id="UP001157502">
    <property type="component" value="Chromosome 32"/>
</dbReference>
<organism evidence="1 2">
    <name type="scientific">Dallia pectoralis</name>
    <name type="common">Alaska blackfish</name>
    <dbReference type="NCBI Taxonomy" id="75939"/>
    <lineage>
        <taxon>Eukaryota</taxon>
        <taxon>Metazoa</taxon>
        <taxon>Chordata</taxon>
        <taxon>Craniata</taxon>
        <taxon>Vertebrata</taxon>
        <taxon>Euteleostomi</taxon>
        <taxon>Actinopterygii</taxon>
        <taxon>Neopterygii</taxon>
        <taxon>Teleostei</taxon>
        <taxon>Protacanthopterygii</taxon>
        <taxon>Esociformes</taxon>
        <taxon>Umbridae</taxon>
        <taxon>Dallia</taxon>
    </lineage>
</organism>
<reference evidence="1" key="1">
    <citation type="submission" date="2021-05" db="EMBL/GenBank/DDBJ databases">
        <authorList>
            <person name="Pan Q."/>
            <person name="Jouanno E."/>
            <person name="Zahm M."/>
            <person name="Klopp C."/>
            <person name="Cabau C."/>
            <person name="Louis A."/>
            <person name="Berthelot C."/>
            <person name="Parey E."/>
            <person name="Roest Crollius H."/>
            <person name="Montfort J."/>
            <person name="Robinson-Rechavi M."/>
            <person name="Bouchez O."/>
            <person name="Lampietro C."/>
            <person name="Lopez Roques C."/>
            <person name="Donnadieu C."/>
            <person name="Postlethwait J."/>
            <person name="Bobe J."/>
            <person name="Dillon D."/>
            <person name="Chandos A."/>
            <person name="von Hippel F."/>
            <person name="Guiguen Y."/>
        </authorList>
    </citation>
    <scope>NUCLEOTIDE SEQUENCE</scope>
    <source>
        <strain evidence="1">YG-Jan2019</strain>
    </source>
</reference>
<evidence type="ECO:0000313" key="2">
    <source>
        <dbReference type="Proteomes" id="UP001157502"/>
    </source>
</evidence>
<protein>
    <submittedName>
        <fullName evidence="1">Uncharacterized protein</fullName>
    </submittedName>
</protein>
<gene>
    <name evidence="1" type="ORF">DPEC_G00327960</name>
</gene>
<sequence length="170" mass="19175">MSVRKLINSVIAGEAWPIHHIIRRRRPANWWRRPFIFRRLYHSSDLSPFAPPNVRNTPTCQQPDRGRCRRVNRYQAEAKVSTPYRAHHLAPIHPWHLQEASASTWVSSNVTWHISDTRLSREPLPTSPPCAYVLSACVGADPAPVPQTASVSQCPPRQRGVIVTGGLPVS</sequence>
<accession>A0ACC2F8A5</accession>
<evidence type="ECO:0000313" key="1">
    <source>
        <dbReference type="EMBL" id="KAJ7987581.1"/>
    </source>
</evidence>
<keyword evidence="2" id="KW-1185">Reference proteome</keyword>